<comment type="caution">
    <text evidence="2">The sequence shown here is derived from an EMBL/GenBank/DDBJ whole genome shotgun (WGS) entry which is preliminary data.</text>
</comment>
<feature type="transmembrane region" description="Helical" evidence="1">
    <location>
        <begin position="7"/>
        <end position="27"/>
    </location>
</feature>
<keyword evidence="1" id="KW-0812">Transmembrane</keyword>
<dbReference type="Proteomes" id="UP000543174">
    <property type="component" value="Unassembled WGS sequence"/>
</dbReference>
<feature type="transmembrane region" description="Helical" evidence="1">
    <location>
        <begin position="100"/>
        <end position="121"/>
    </location>
</feature>
<reference evidence="2" key="1">
    <citation type="submission" date="2020-08" db="EMBL/GenBank/DDBJ databases">
        <title>Functional genomics of gut bacteria from endangered species of beetles.</title>
        <authorList>
            <person name="Carlos-Shanley C."/>
        </authorList>
    </citation>
    <scope>NUCLEOTIDE SEQUENCE [LARGE SCALE GENOMIC DNA]</scope>
    <source>
        <strain evidence="2">S00060</strain>
    </source>
</reference>
<sequence>MRQNTITSIICTLCVLSTIIISFIVYMDVDNSFSFGFILSYVFFIILASLYLIITFIINIKNIKWCNLRKRLFKFSGLCISFSAAIYIFNYIFRPSEIDIYDFGTPLAVALSLTFFDLMFFKNKEG</sequence>
<dbReference type="AlphaFoldDB" id="A0A7W3RIA2"/>
<evidence type="ECO:0000313" key="2">
    <source>
        <dbReference type="EMBL" id="MBA9042527.1"/>
    </source>
</evidence>
<keyword evidence="1" id="KW-1133">Transmembrane helix</keyword>
<feature type="transmembrane region" description="Helical" evidence="1">
    <location>
        <begin position="33"/>
        <end position="60"/>
    </location>
</feature>
<gene>
    <name evidence="2" type="ORF">HNP21_005662</name>
</gene>
<dbReference type="EMBL" id="JACJHT010000013">
    <property type="protein sequence ID" value="MBA9042527.1"/>
    <property type="molecule type" value="Genomic_DNA"/>
</dbReference>
<name>A0A7W3RIA2_PRIAR</name>
<accession>A0A7W3RIA2</accession>
<proteinExistence type="predicted"/>
<evidence type="ECO:0000256" key="1">
    <source>
        <dbReference type="SAM" id="Phobius"/>
    </source>
</evidence>
<keyword evidence="3" id="KW-1185">Reference proteome</keyword>
<feature type="transmembrane region" description="Helical" evidence="1">
    <location>
        <begin position="72"/>
        <end position="94"/>
    </location>
</feature>
<protein>
    <submittedName>
        <fullName evidence="2">Uncharacterized protein</fullName>
    </submittedName>
</protein>
<evidence type="ECO:0000313" key="3">
    <source>
        <dbReference type="Proteomes" id="UP000543174"/>
    </source>
</evidence>
<organism evidence="2 3">
    <name type="scientific">Priestia aryabhattai</name>
    <name type="common">Bacillus aryabhattai</name>
    <dbReference type="NCBI Taxonomy" id="412384"/>
    <lineage>
        <taxon>Bacteria</taxon>
        <taxon>Bacillati</taxon>
        <taxon>Bacillota</taxon>
        <taxon>Bacilli</taxon>
        <taxon>Bacillales</taxon>
        <taxon>Bacillaceae</taxon>
        <taxon>Priestia</taxon>
    </lineage>
</organism>
<keyword evidence="1" id="KW-0472">Membrane</keyword>